<name>A0A9W3A800_BIOGL</name>
<feature type="region of interest" description="Disordered" evidence="1">
    <location>
        <begin position="575"/>
        <end position="600"/>
    </location>
</feature>
<sequence length="709" mass="80158">MARVSSVVVGLILASTLRISVSQSDPQAEIKRLKNVISALGRQVMLQQFAQEEKLRSDGWSGLKQIRVDNDGPRNYHTNSHSGGSMGAIHDHSNNQITVGQGEGQFVLNGVEFRTRHNDYQLRMPSPKSSAYHVMSEIPFPPVPRQVLDKPSVQEQIVEMREWFKAWRDQNSSVRDYRPYFKPLLCYLEGAWTTNTKELEEPFFSDRHSLDATSWFDLQERVRYSAYTGRKSLDENFAYLPTAIINITDSGVPVYAQWNYRMLCHPLYKDLPTSYLKPVDDLSVRLPRGQTLEQYLTTRGARFSVVGPNDKPNWQYLDDMMGEVPGKDNYGANITDSTFGMKLLHPAPGNDSRFNVGFYHRRYRVEKADAMGLSYGRRGYSDPNIFMAETTQEKIAEFYIKQCSATKVCYESKKRMSYSIPLEIIYLTPLSTWNPYDIPFYSNKDKNIVLSNGKRNGGLNINNAFNGSLYNQFYRTPIQFFSGGEVGSTAADTVKGSVGVLDKNNTIRSMSASGVRIFLPNIPGVGVLRTRYPITPVHAEGSSVWKELNALKDIVLKLASYERLLTEKIPRTPEVKPIASSPTPQRTTPKLVTSTSTALPKTSTTLTPKYPIQQQLTLMTTTIFQNPPGEHYHTIEMTKDEQERLQKGEVVDLITSQDNAHSHAVKVQFYNGRYHVTKCDSKAIPCWDGHTSCLMKEGERGCPIDNGLP</sequence>
<evidence type="ECO:0000313" key="4">
    <source>
        <dbReference type="RefSeq" id="XP_055883437.1"/>
    </source>
</evidence>
<feature type="chain" id="PRO_5040849774" evidence="2">
    <location>
        <begin position="23"/>
        <end position="709"/>
    </location>
</feature>
<evidence type="ECO:0000256" key="2">
    <source>
        <dbReference type="SAM" id="SignalP"/>
    </source>
</evidence>
<feature type="compositionally biased region" description="Polar residues" evidence="1">
    <location>
        <begin position="580"/>
        <end position="600"/>
    </location>
</feature>
<keyword evidence="2" id="KW-0732">Signal</keyword>
<dbReference type="AlphaFoldDB" id="A0A9W3A800"/>
<evidence type="ECO:0000313" key="3">
    <source>
        <dbReference type="Proteomes" id="UP001165740"/>
    </source>
</evidence>
<keyword evidence="3" id="KW-1185">Reference proteome</keyword>
<organism evidence="3 4">
    <name type="scientific">Biomphalaria glabrata</name>
    <name type="common">Bloodfluke planorb</name>
    <name type="synonym">Freshwater snail</name>
    <dbReference type="NCBI Taxonomy" id="6526"/>
    <lineage>
        <taxon>Eukaryota</taxon>
        <taxon>Metazoa</taxon>
        <taxon>Spiralia</taxon>
        <taxon>Lophotrochozoa</taxon>
        <taxon>Mollusca</taxon>
        <taxon>Gastropoda</taxon>
        <taxon>Heterobranchia</taxon>
        <taxon>Euthyneura</taxon>
        <taxon>Panpulmonata</taxon>
        <taxon>Hygrophila</taxon>
        <taxon>Lymnaeoidea</taxon>
        <taxon>Planorbidae</taxon>
        <taxon>Biomphalaria</taxon>
    </lineage>
</organism>
<dbReference type="Proteomes" id="UP001165740">
    <property type="component" value="Chromosome 4"/>
</dbReference>
<dbReference type="OrthoDB" id="6059742at2759"/>
<accession>A0A9W3A800</accession>
<gene>
    <name evidence="4" type="primary">LOC106060814</name>
</gene>
<dbReference type="RefSeq" id="XP_055883437.1">
    <property type="nucleotide sequence ID" value="XM_056027462.1"/>
</dbReference>
<evidence type="ECO:0000256" key="1">
    <source>
        <dbReference type="SAM" id="MobiDB-lite"/>
    </source>
</evidence>
<dbReference type="OMA" id="PNIFMAE"/>
<feature type="signal peptide" evidence="2">
    <location>
        <begin position="1"/>
        <end position="22"/>
    </location>
</feature>
<protein>
    <submittedName>
        <fullName evidence="4">Uncharacterized protein LOC106060814</fullName>
    </submittedName>
</protein>
<reference evidence="4" key="1">
    <citation type="submission" date="2025-08" db="UniProtKB">
        <authorList>
            <consortium name="RefSeq"/>
        </authorList>
    </citation>
    <scope>IDENTIFICATION</scope>
</reference>
<proteinExistence type="predicted"/>
<dbReference type="GeneID" id="106060814"/>